<evidence type="ECO:0000256" key="1">
    <source>
        <dbReference type="SAM" id="Phobius"/>
    </source>
</evidence>
<name>A0A0F9VB54_9ZZZZ</name>
<dbReference type="SUPFAM" id="SSF53335">
    <property type="entry name" value="S-adenosyl-L-methionine-dependent methyltransferases"/>
    <property type="match status" value="1"/>
</dbReference>
<keyword evidence="1" id="KW-0812">Transmembrane</keyword>
<evidence type="ECO:0008006" key="3">
    <source>
        <dbReference type="Google" id="ProtNLM"/>
    </source>
</evidence>
<comment type="caution">
    <text evidence="2">The sequence shown here is derived from an EMBL/GenBank/DDBJ whole genome shotgun (WGS) entry which is preliminary data.</text>
</comment>
<dbReference type="Gene3D" id="3.40.50.150">
    <property type="entry name" value="Vaccinia Virus protein VP39"/>
    <property type="match status" value="1"/>
</dbReference>
<reference evidence="2" key="1">
    <citation type="journal article" date="2015" name="Nature">
        <title>Complex archaea that bridge the gap between prokaryotes and eukaryotes.</title>
        <authorList>
            <person name="Spang A."/>
            <person name="Saw J.H."/>
            <person name="Jorgensen S.L."/>
            <person name="Zaremba-Niedzwiedzka K."/>
            <person name="Martijn J."/>
            <person name="Lind A.E."/>
            <person name="van Eijk R."/>
            <person name="Schleper C."/>
            <person name="Guy L."/>
            <person name="Ettema T.J."/>
        </authorList>
    </citation>
    <scope>NUCLEOTIDE SEQUENCE</scope>
</reference>
<sequence length="98" mass="10548">PEGPTRLEDTDVIESREHVRGEAVAARRPEASDPVQVVDGEVGCGIGSDLVRFAKAEAYVTGIDLSPKSVGEMPVTLMIILNMVLILFNIIRSSSQNI</sequence>
<organism evidence="2">
    <name type="scientific">marine sediment metagenome</name>
    <dbReference type="NCBI Taxonomy" id="412755"/>
    <lineage>
        <taxon>unclassified sequences</taxon>
        <taxon>metagenomes</taxon>
        <taxon>ecological metagenomes</taxon>
    </lineage>
</organism>
<feature type="transmembrane region" description="Helical" evidence="1">
    <location>
        <begin position="73"/>
        <end position="91"/>
    </location>
</feature>
<dbReference type="EMBL" id="LAZR01000602">
    <property type="protein sequence ID" value="KKN63063.1"/>
    <property type="molecule type" value="Genomic_DNA"/>
</dbReference>
<gene>
    <name evidence="2" type="ORF">LCGC14_0505380</name>
</gene>
<dbReference type="InterPro" id="IPR029063">
    <property type="entry name" value="SAM-dependent_MTases_sf"/>
</dbReference>
<evidence type="ECO:0000313" key="2">
    <source>
        <dbReference type="EMBL" id="KKN63063.1"/>
    </source>
</evidence>
<proteinExistence type="predicted"/>
<keyword evidence="1" id="KW-1133">Transmembrane helix</keyword>
<dbReference type="AlphaFoldDB" id="A0A0F9VB54"/>
<protein>
    <recommendedName>
        <fullName evidence="3">Methyltransferase domain-containing protein</fullName>
    </recommendedName>
</protein>
<feature type="non-terminal residue" evidence="2">
    <location>
        <position position="1"/>
    </location>
</feature>
<keyword evidence="1" id="KW-0472">Membrane</keyword>
<accession>A0A0F9VB54</accession>